<dbReference type="MEROPS" id="C01.138"/>
<feature type="transmembrane region" description="Helical" evidence="5">
    <location>
        <begin position="7"/>
        <end position="25"/>
    </location>
</feature>
<keyword evidence="8" id="KW-0645">Protease</keyword>
<proteinExistence type="inferred from homology"/>
<sequence>MNLTQKILVSVAVLGVFLLTLNYVIDHKTDDEIKFMLRKSIERAFKNFKVKYAKTYKDDTEEQYRFSVFTNNYVEIYRHNKFLVFSKVGVNQFADLTHEEFKALYTGHKHSKDDDDDDNKNKQPHLPTDNLPASFDWRDKGAITPVKVQNGCGGCWAFSTVQSIEGLYFLKTGKLESLSTQQVIDCCRIDESGCLGGDPEPAFRCIQNNGGIMTETEYPYIAKQQSCKFDEDKPTFQIGGYIDVPSDQSQVKAALLIQPLSICLNSSDTSFKYYKSGVITECEDGPYDGPDHCLLLVGYGHDEELKVDYWLIKNQWGTTWGEEGYVRIIRDDNDHKGPGKCFVVAEVRYPIAKNTTASAF</sequence>
<dbReference type="RefSeq" id="XP_001032875.1">
    <property type="nucleotide sequence ID" value="XM_001032875.3"/>
</dbReference>
<name>I7LTG7_TETTS</name>
<dbReference type="InterPro" id="IPR013128">
    <property type="entry name" value="Peptidase_C1A"/>
</dbReference>
<dbReference type="AlphaFoldDB" id="I7LTG7"/>
<feature type="domain" description="Cathepsin propeptide inhibitor" evidence="7">
    <location>
        <begin position="45"/>
        <end position="101"/>
    </location>
</feature>
<dbReference type="PRINTS" id="PR00705">
    <property type="entry name" value="PAPAIN"/>
</dbReference>
<dbReference type="SMART" id="SM00848">
    <property type="entry name" value="Inhibitor_I29"/>
    <property type="match status" value="1"/>
</dbReference>
<dbReference type="OMA" id="HEGWMTE"/>
<dbReference type="PROSITE" id="PS00139">
    <property type="entry name" value="THIOL_PROTEASE_CYS"/>
    <property type="match status" value="1"/>
</dbReference>
<keyword evidence="8" id="KW-0378">Hydrolase</keyword>
<dbReference type="EMBL" id="GG662587">
    <property type="protein sequence ID" value="EAR85212.1"/>
    <property type="molecule type" value="Genomic_DNA"/>
</dbReference>
<evidence type="ECO:0000259" key="7">
    <source>
        <dbReference type="SMART" id="SM00848"/>
    </source>
</evidence>
<comment type="similarity">
    <text evidence="1">Belongs to the peptidase C1 family.</text>
</comment>
<dbReference type="SMR" id="I7LTG7"/>
<evidence type="ECO:0000313" key="9">
    <source>
        <dbReference type="Proteomes" id="UP000009168"/>
    </source>
</evidence>
<dbReference type="HOGENOM" id="CLU_012184_1_3_1"/>
<dbReference type="InterPro" id="IPR000169">
    <property type="entry name" value="Pept_cys_AS"/>
</dbReference>
<keyword evidence="9" id="KW-1185">Reference proteome</keyword>
<feature type="region of interest" description="Disordered" evidence="4">
    <location>
        <begin position="109"/>
        <end position="134"/>
    </location>
</feature>
<keyword evidence="2" id="KW-0865">Zymogen</keyword>
<evidence type="ECO:0000256" key="3">
    <source>
        <dbReference type="ARBA" id="ARBA00023157"/>
    </source>
</evidence>
<evidence type="ECO:0000259" key="6">
    <source>
        <dbReference type="SMART" id="SM00645"/>
    </source>
</evidence>
<dbReference type="Gene3D" id="3.90.70.10">
    <property type="entry name" value="Cysteine proteinases"/>
    <property type="match status" value="1"/>
</dbReference>
<dbReference type="Pfam" id="PF08246">
    <property type="entry name" value="Inhibitor_I29"/>
    <property type="match status" value="1"/>
</dbReference>
<dbReference type="KEGG" id="tet:TTHERM_00486630"/>
<keyword evidence="5" id="KW-1133">Transmembrane helix</keyword>
<accession>I7LTG7</accession>
<feature type="domain" description="Peptidase C1A papain C-terminal" evidence="6">
    <location>
        <begin position="131"/>
        <end position="351"/>
    </location>
</feature>
<evidence type="ECO:0000256" key="2">
    <source>
        <dbReference type="ARBA" id="ARBA00023145"/>
    </source>
</evidence>
<dbReference type="CDD" id="cd02248">
    <property type="entry name" value="Peptidase_C1A"/>
    <property type="match status" value="1"/>
</dbReference>
<keyword evidence="5" id="KW-0812">Transmembrane</keyword>
<dbReference type="GO" id="GO:0008234">
    <property type="term" value="F:cysteine-type peptidase activity"/>
    <property type="evidence" value="ECO:0007669"/>
    <property type="project" value="InterPro"/>
</dbReference>
<dbReference type="InterPro" id="IPR038765">
    <property type="entry name" value="Papain-like_cys_pep_sf"/>
</dbReference>
<dbReference type="GeneID" id="7846947"/>
<keyword evidence="5" id="KW-0472">Membrane</keyword>
<dbReference type="Pfam" id="PF00112">
    <property type="entry name" value="Peptidase_C1"/>
    <property type="match status" value="1"/>
</dbReference>
<evidence type="ECO:0000256" key="4">
    <source>
        <dbReference type="SAM" id="MobiDB-lite"/>
    </source>
</evidence>
<dbReference type="InterPro" id="IPR000668">
    <property type="entry name" value="Peptidase_C1A_C"/>
</dbReference>
<dbReference type="PANTHER" id="PTHR12411">
    <property type="entry name" value="CYSTEINE PROTEASE FAMILY C1-RELATED"/>
    <property type="match status" value="1"/>
</dbReference>
<keyword evidence="3" id="KW-1015">Disulfide bond</keyword>
<dbReference type="FunFam" id="3.90.70.10:FF:000332">
    <property type="entry name" value="Cathepsin L1"/>
    <property type="match status" value="1"/>
</dbReference>
<evidence type="ECO:0000256" key="5">
    <source>
        <dbReference type="SAM" id="Phobius"/>
    </source>
</evidence>
<gene>
    <name evidence="8" type="ORF">TTHERM_00486630</name>
</gene>
<dbReference type="InParanoid" id="I7LTG7"/>
<dbReference type="InterPro" id="IPR039417">
    <property type="entry name" value="Peptidase_C1A_papain-like"/>
</dbReference>
<evidence type="ECO:0000256" key="1">
    <source>
        <dbReference type="ARBA" id="ARBA00008455"/>
    </source>
</evidence>
<dbReference type="GO" id="GO:0006508">
    <property type="term" value="P:proteolysis"/>
    <property type="evidence" value="ECO:0007669"/>
    <property type="project" value="UniProtKB-KW"/>
</dbReference>
<dbReference type="InterPro" id="IPR013201">
    <property type="entry name" value="Prot_inhib_I29"/>
</dbReference>
<organism evidence="8 9">
    <name type="scientific">Tetrahymena thermophila (strain SB210)</name>
    <dbReference type="NCBI Taxonomy" id="312017"/>
    <lineage>
        <taxon>Eukaryota</taxon>
        <taxon>Sar</taxon>
        <taxon>Alveolata</taxon>
        <taxon>Ciliophora</taxon>
        <taxon>Intramacronucleata</taxon>
        <taxon>Oligohymenophorea</taxon>
        <taxon>Hymenostomatida</taxon>
        <taxon>Tetrahymenina</taxon>
        <taxon>Tetrahymenidae</taxon>
        <taxon>Tetrahymena</taxon>
    </lineage>
</organism>
<dbReference type="OrthoDB" id="190265at2759"/>
<evidence type="ECO:0000313" key="8">
    <source>
        <dbReference type="EMBL" id="EAR85212.1"/>
    </source>
</evidence>
<dbReference type="Proteomes" id="UP000009168">
    <property type="component" value="Unassembled WGS sequence"/>
</dbReference>
<protein>
    <submittedName>
        <fullName evidence="8">Papain family cysteine protease</fullName>
    </submittedName>
</protein>
<dbReference type="SMART" id="SM00645">
    <property type="entry name" value="Pept_C1"/>
    <property type="match status" value="1"/>
</dbReference>
<dbReference type="SUPFAM" id="SSF54001">
    <property type="entry name" value="Cysteine proteinases"/>
    <property type="match status" value="1"/>
</dbReference>
<reference evidence="9" key="1">
    <citation type="journal article" date="2006" name="PLoS Biol.">
        <title>Macronuclear genome sequence of the ciliate Tetrahymena thermophila, a model eukaryote.</title>
        <authorList>
            <person name="Eisen J.A."/>
            <person name="Coyne R.S."/>
            <person name="Wu M."/>
            <person name="Wu D."/>
            <person name="Thiagarajan M."/>
            <person name="Wortman J.R."/>
            <person name="Badger J.H."/>
            <person name="Ren Q."/>
            <person name="Amedeo P."/>
            <person name="Jones K.M."/>
            <person name="Tallon L.J."/>
            <person name="Delcher A.L."/>
            <person name="Salzberg S.L."/>
            <person name="Silva J.C."/>
            <person name="Haas B.J."/>
            <person name="Majoros W.H."/>
            <person name="Farzad M."/>
            <person name="Carlton J.M."/>
            <person name="Smith R.K. Jr."/>
            <person name="Garg J."/>
            <person name="Pearlman R.E."/>
            <person name="Karrer K.M."/>
            <person name="Sun L."/>
            <person name="Manning G."/>
            <person name="Elde N.C."/>
            <person name="Turkewitz A.P."/>
            <person name="Asai D.J."/>
            <person name="Wilkes D.E."/>
            <person name="Wang Y."/>
            <person name="Cai H."/>
            <person name="Collins K."/>
            <person name="Stewart B.A."/>
            <person name="Lee S.R."/>
            <person name="Wilamowska K."/>
            <person name="Weinberg Z."/>
            <person name="Ruzzo W.L."/>
            <person name="Wloga D."/>
            <person name="Gaertig J."/>
            <person name="Frankel J."/>
            <person name="Tsao C.-C."/>
            <person name="Gorovsky M.A."/>
            <person name="Keeling P.J."/>
            <person name="Waller R.F."/>
            <person name="Patron N.J."/>
            <person name="Cherry J.M."/>
            <person name="Stover N.A."/>
            <person name="Krieger C.J."/>
            <person name="del Toro C."/>
            <person name="Ryder H.F."/>
            <person name="Williamson S.C."/>
            <person name="Barbeau R.A."/>
            <person name="Hamilton E.P."/>
            <person name="Orias E."/>
        </authorList>
    </citation>
    <scope>NUCLEOTIDE SEQUENCE [LARGE SCALE GENOMIC DNA]</scope>
    <source>
        <strain evidence="9">SB210</strain>
    </source>
</reference>
<dbReference type="eggNOG" id="KOG1543">
    <property type="taxonomic scope" value="Eukaryota"/>
</dbReference>